<keyword evidence="4" id="KW-0694">RNA-binding</keyword>
<reference evidence="9 10" key="1">
    <citation type="journal article" date="2016" name="Nat. Commun.">
        <title>Thousands of microbial genomes shed light on interconnected biogeochemical processes in an aquifer system.</title>
        <authorList>
            <person name="Anantharaman K."/>
            <person name="Brown C.T."/>
            <person name="Hug L.A."/>
            <person name="Sharon I."/>
            <person name="Castelle C.J."/>
            <person name="Probst A.J."/>
            <person name="Thomas B.C."/>
            <person name="Singh A."/>
            <person name="Wilkins M.J."/>
            <person name="Karaoz U."/>
            <person name="Brodie E.L."/>
            <person name="Williams K.H."/>
            <person name="Hubbard S.S."/>
            <person name="Banfield J.F."/>
        </authorList>
    </citation>
    <scope>NUCLEOTIDE SEQUENCE [LARGE SCALE GENOMIC DNA]</scope>
</reference>
<keyword evidence="3" id="KW-0699">rRNA-binding</keyword>
<dbReference type="GO" id="GO:0005829">
    <property type="term" value="C:cytosol"/>
    <property type="evidence" value="ECO:0007669"/>
    <property type="project" value="TreeGrafter"/>
</dbReference>
<dbReference type="GO" id="GO:0015935">
    <property type="term" value="C:small ribosomal subunit"/>
    <property type="evidence" value="ECO:0007669"/>
    <property type="project" value="TreeGrafter"/>
</dbReference>
<comment type="similarity">
    <text evidence="2">Belongs to the bacterial ribosomal protein bS20 family.</text>
</comment>
<dbReference type="Pfam" id="PF01649">
    <property type="entry name" value="Ribosomal_S20p"/>
    <property type="match status" value="1"/>
</dbReference>
<dbReference type="PANTHER" id="PTHR33398:SF1">
    <property type="entry name" value="SMALL RIBOSOMAL SUBUNIT PROTEIN BS20C"/>
    <property type="match status" value="1"/>
</dbReference>
<comment type="function">
    <text evidence="1">Binds directly to 16S ribosomal RNA.</text>
</comment>
<organism evidence="9 10">
    <name type="scientific">Candidatus Danuiimicrobium aquiferis</name>
    <dbReference type="NCBI Taxonomy" id="1801832"/>
    <lineage>
        <taxon>Bacteria</taxon>
        <taxon>Pseudomonadati</taxon>
        <taxon>Candidatus Omnitrophota</taxon>
        <taxon>Candidatus Danuiimicrobium</taxon>
    </lineage>
</organism>
<evidence type="ECO:0000256" key="6">
    <source>
        <dbReference type="ARBA" id="ARBA00023274"/>
    </source>
</evidence>
<dbReference type="Proteomes" id="UP000178187">
    <property type="component" value="Unassembled WGS sequence"/>
</dbReference>
<dbReference type="AlphaFoldDB" id="A0A1G1KVG3"/>
<accession>A0A1G1KVG3</accession>
<dbReference type="GO" id="GO:0070181">
    <property type="term" value="F:small ribosomal subunit rRNA binding"/>
    <property type="evidence" value="ECO:0007669"/>
    <property type="project" value="TreeGrafter"/>
</dbReference>
<evidence type="ECO:0000256" key="3">
    <source>
        <dbReference type="ARBA" id="ARBA00022730"/>
    </source>
</evidence>
<dbReference type="InterPro" id="IPR002583">
    <property type="entry name" value="Ribosomal_bS20"/>
</dbReference>
<dbReference type="Gene3D" id="1.20.58.110">
    <property type="entry name" value="Ribosomal protein S20"/>
    <property type="match status" value="1"/>
</dbReference>
<evidence type="ECO:0000256" key="5">
    <source>
        <dbReference type="ARBA" id="ARBA00022980"/>
    </source>
</evidence>
<name>A0A1G1KVG3_9BACT</name>
<dbReference type="NCBIfam" id="TIGR00029">
    <property type="entry name" value="S20"/>
    <property type="match status" value="1"/>
</dbReference>
<keyword evidence="5" id="KW-0689">Ribosomal protein</keyword>
<dbReference type="GO" id="GO:0003735">
    <property type="term" value="F:structural constituent of ribosome"/>
    <property type="evidence" value="ECO:0007669"/>
    <property type="project" value="InterPro"/>
</dbReference>
<evidence type="ECO:0000256" key="4">
    <source>
        <dbReference type="ARBA" id="ARBA00022884"/>
    </source>
</evidence>
<proteinExistence type="inferred from homology"/>
<keyword evidence="6" id="KW-0687">Ribonucleoprotein</keyword>
<evidence type="ECO:0000256" key="8">
    <source>
        <dbReference type="ARBA" id="ARBA00035343"/>
    </source>
</evidence>
<dbReference type="SUPFAM" id="SSF46992">
    <property type="entry name" value="Ribosomal protein S20"/>
    <property type="match status" value="1"/>
</dbReference>
<dbReference type="InterPro" id="IPR036510">
    <property type="entry name" value="Ribosomal_bS20_sf"/>
</dbReference>
<protein>
    <recommendedName>
        <fullName evidence="7">Small ribosomal subunit protein bS20</fullName>
    </recommendedName>
    <alternativeName>
        <fullName evidence="8">30S ribosomal protein S20</fullName>
    </alternativeName>
</protein>
<dbReference type="PANTHER" id="PTHR33398">
    <property type="entry name" value="30S RIBOSOMAL PROTEIN S20"/>
    <property type="match status" value="1"/>
</dbReference>
<evidence type="ECO:0000256" key="7">
    <source>
        <dbReference type="ARBA" id="ARBA00035136"/>
    </source>
</evidence>
<dbReference type="EMBL" id="MHFR01000046">
    <property type="protein sequence ID" value="OGW96887.1"/>
    <property type="molecule type" value="Genomic_DNA"/>
</dbReference>
<evidence type="ECO:0000256" key="1">
    <source>
        <dbReference type="ARBA" id="ARBA00003134"/>
    </source>
</evidence>
<evidence type="ECO:0000256" key="2">
    <source>
        <dbReference type="ARBA" id="ARBA00007634"/>
    </source>
</evidence>
<evidence type="ECO:0000313" key="10">
    <source>
        <dbReference type="Proteomes" id="UP000178187"/>
    </source>
</evidence>
<comment type="caution">
    <text evidence="9">The sequence shown here is derived from an EMBL/GenBank/DDBJ whole genome shotgun (WGS) entry which is preliminary data.</text>
</comment>
<sequence>MPILKSAAKRMRSDAKKRTLNLAALSELKTLQKKLVASTTSNPEEAKKLAREYVSKLDKAVTRGIIPHGRADRKKARVGKFLQ</sequence>
<gene>
    <name evidence="9" type="ORF">A3G33_06260</name>
</gene>
<evidence type="ECO:0000313" key="9">
    <source>
        <dbReference type="EMBL" id="OGW96887.1"/>
    </source>
</evidence>
<dbReference type="GO" id="GO:0006412">
    <property type="term" value="P:translation"/>
    <property type="evidence" value="ECO:0007669"/>
    <property type="project" value="InterPro"/>
</dbReference>